<organism evidence="2 3">
    <name type="scientific">Takifugu flavidus</name>
    <name type="common">sansaifugu</name>
    <dbReference type="NCBI Taxonomy" id="433684"/>
    <lineage>
        <taxon>Eukaryota</taxon>
        <taxon>Metazoa</taxon>
        <taxon>Chordata</taxon>
        <taxon>Craniata</taxon>
        <taxon>Vertebrata</taxon>
        <taxon>Euteleostomi</taxon>
        <taxon>Actinopterygii</taxon>
        <taxon>Neopterygii</taxon>
        <taxon>Teleostei</taxon>
        <taxon>Neoteleostei</taxon>
        <taxon>Acanthomorphata</taxon>
        <taxon>Eupercaria</taxon>
        <taxon>Tetraodontiformes</taxon>
        <taxon>Tetradontoidea</taxon>
        <taxon>Tetraodontidae</taxon>
        <taxon>Takifugu</taxon>
    </lineage>
</organism>
<keyword evidence="3" id="KW-1185">Reference proteome</keyword>
<proteinExistence type="predicted"/>
<evidence type="ECO:0000256" key="1">
    <source>
        <dbReference type="SAM" id="MobiDB-lite"/>
    </source>
</evidence>
<evidence type="ECO:0000313" key="3">
    <source>
        <dbReference type="Proteomes" id="UP000324091"/>
    </source>
</evidence>
<feature type="region of interest" description="Disordered" evidence="1">
    <location>
        <begin position="20"/>
        <end position="44"/>
    </location>
</feature>
<name>A0A5C6PEJ6_9TELE</name>
<reference evidence="2 3" key="1">
    <citation type="submission" date="2019-04" db="EMBL/GenBank/DDBJ databases">
        <title>Chromosome genome assembly for Takifugu flavidus.</title>
        <authorList>
            <person name="Xiao S."/>
        </authorList>
    </citation>
    <scope>NUCLEOTIDE SEQUENCE [LARGE SCALE GENOMIC DNA]</scope>
    <source>
        <strain evidence="2">HTHZ2018</strain>
        <tissue evidence="2">Muscle</tissue>
    </source>
</reference>
<sequence length="44" mass="4807">MNTELLPLYCDSIHPSIHPLPLIRTTSSSSSGGIPRRSQASRET</sequence>
<dbReference type="Proteomes" id="UP000324091">
    <property type="component" value="Chromosome 12"/>
</dbReference>
<protein>
    <submittedName>
        <fullName evidence="2">Uncharacterized protein</fullName>
    </submittedName>
</protein>
<comment type="caution">
    <text evidence="2">The sequence shown here is derived from an EMBL/GenBank/DDBJ whole genome shotgun (WGS) entry which is preliminary data.</text>
</comment>
<dbReference type="AlphaFoldDB" id="A0A5C6PEJ6"/>
<accession>A0A5C6PEJ6</accession>
<feature type="compositionally biased region" description="Low complexity" evidence="1">
    <location>
        <begin position="20"/>
        <end position="38"/>
    </location>
</feature>
<gene>
    <name evidence="2" type="ORF">D4764_12G0008190</name>
</gene>
<dbReference type="EMBL" id="RHFK02000004">
    <property type="protein sequence ID" value="TWW77429.1"/>
    <property type="molecule type" value="Genomic_DNA"/>
</dbReference>
<evidence type="ECO:0000313" key="2">
    <source>
        <dbReference type="EMBL" id="TWW77429.1"/>
    </source>
</evidence>